<dbReference type="RefSeq" id="XP_025362125.1">
    <property type="nucleotide sequence ID" value="XM_025504433.1"/>
</dbReference>
<feature type="domain" description="Sphingolipid delta4-desaturase N-terminal" evidence="11">
    <location>
        <begin position="112"/>
        <end position="150"/>
    </location>
</feature>
<evidence type="ECO:0000256" key="6">
    <source>
        <dbReference type="ARBA" id="ARBA00023002"/>
    </source>
</evidence>
<dbReference type="PANTHER" id="PTHR12879">
    <property type="entry name" value="SPHINGOLIPID DELTA 4 DESATURASE/C-4 HYDROXYLASE PROTEIN DES2"/>
    <property type="match status" value="1"/>
</dbReference>
<feature type="compositionally biased region" description="Low complexity" evidence="9">
    <location>
        <begin position="42"/>
        <end position="74"/>
    </location>
</feature>
<keyword evidence="4 10" id="KW-0812">Transmembrane</keyword>
<comment type="subcellular location">
    <subcellularLocation>
        <location evidence="1">Membrane</location>
        <topology evidence="1">Multi-pass membrane protein</topology>
    </subcellularLocation>
</comment>
<dbReference type="Pfam" id="PF00487">
    <property type="entry name" value="FA_desaturase"/>
    <property type="match status" value="1"/>
</dbReference>
<dbReference type="Proteomes" id="UP000245884">
    <property type="component" value="Unassembled WGS sequence"/>
</dbReference>
<dbReference type="GeneID" id="37026256"/>
<name>A0A316UUD0_9BASI</name>
<dbReference type="CDD" id="cd03508">
    <property type="entry name" value="Delta4-sphingolipid-FADS-like"/>
    <property type="match status" value="1"/>
</dbReference>
<dbReference type="GO" id="GO:0046513">
    <property type="term" value="P:ceramide biosynthetic process"/>
    <property type="evidence" value="ECO:0007669"/>
    <property type="project" value="TreeGrafter"/>
</dbReference>
<reference evidence="12 13" key="1">
    <citation type="journal article" date="2018" name="Mol. Biol. Evol.">
        <title>Broad Genomic Sampling Reveals a Smut Pathogenic Ancestry of the Fungal Clade Ustilaginomycotina.</title>
        <authorList>
            <person name="Kijpornyongpan T."/>
            <person name="Mondo S.J."/>
            <person name="Barry K."/>
            <person name="Sandor L."/>
            <person name="Lee J."/>
            <person name="Lipzen A."/>
            <person name="Pangilinan J."/>
            <person name="LaButti K."/>
            <person name="Hainaut M."/>
            <person name="Henrissat B."/>
            <person name="Grigoriev I.V."/>
            <person name="Spatafora J.W."/>
            <person name="Aime M.C."/>
        </authorList>
    </citation>
    <scope>NUCLEOTIDE SEQUENCE [LARGE SCALE GENOMIC DNA]</scope>
    <source>
        <strain evidence="12 13">MCA 5214</strain>
    </source>
</reference>
<keyword evidence="5 10" id="KW-1133">Transmembrane helix</keyword>
<evidence type="ECO:0000256" key="2">
    <source>
        <dbReference type="ARBA" id="ARBA00006146"/>
    </source>
</evidence>
<dbReference type="InterPro" id="IPR005804">
    <property type="entry name" value="FA_desaturase_dom"/>
</dbReference>
<keyword evidence="8 10" id="KW-0472">Membrane</keyword>
<evidence type="ECO:0000259" key="11">
    <source>
        <dbReference type="SMART" id="SM01269"/>
    </source>
</evidence>
<dbReference type="SMART" id="SM01269">
    <property type="entry name" value="Lipid_DES"/>
    <property type="match status" value="1"/>
</dbReference>
<feature type="transmembrane region" description="Helical" evidence="10">
    <location>
        <begin position="152"/>
        <end position="171"/>
    </location>
</feature>
<dbReference type="InterPro" id="IPR013866">
    <property type="entry name" value="Sphingolipid_d4-desaturase_N"/>
</dbReference>
<proteinExistence type="inferred from homology"/>
<evidence type="ECO:0000256" key="7">
    <source>
        <dbReference type="ARBA" id="ARBA00023098"/>
    </source>
</evidence>
<dbReference type="EC" id="1.14.19.17" evidence="3"/>
<evidence type="ECO:0000256" key="10">
    <source>
        <dbReference type="SAM" id="Phobius"/>
    </source>
</evidence>
<dbReference type="OrthoDB" id="200948at2759"/>
<evidence type="ECO:0000256" key="4">
    <source>
        <dbReference type="ARBA" id="ARBA00022692"/>
    </source>
</evidence>
<dbReference type="Pfam" id="PF08557">
    <property type="entry name" value="Lipid_DES"/>
    <property type="match status" value="1"/>
</dbReference>
<evidence type="ECO:0000256" key="9">
    <source>
        <dbReference type="SAM" id="MobiDB-lite"/>
    </source>
</evidence>
<gene>
    <name evidence="12" type="ORF">BDZ90DRAFT_220408</name>
</gene>
<comment type="similarity">
    <text evidence="2">Belongs to the fatty acid desaturase type 1 family. DEGS subfamily.</text>
</comment>
<feature type="transmembrane region" description="Helical" evidence="10">
    <location>
        <begin position="293"/>
        <end position="312"/>
    </location>
</feature>
<sequence length="454" mass="50688">MLGFDYTPSSVNIDFSFFGGAEEVPPWLRPLAFKKGQQQPHSDVSSASMSASSSVASSSSQRSSSPSSRSASPDITDADSVVAAPILEKSDSSASTSGAGAPWLPQLLPVKQDQQDFLWLLTEEPHRTRRQAILKAHPEIKSLMGREPLTKWIAMGVVATQLAAATAMWYWQIHPFDWRFLLTAYVVGGTANQNIFLAIHEITHNLAFKGIRANKALAIGVNTVIGVPYAMMFKQYHIEHHKHLGEDGIDTDMPTRFELLCLNHVLGKAFFATFQIFFYALRPGFIKTQRLTVWHVLNIAFQFAFNAALVQTMGWTPLVYLLFSSFFAGSLHPCAAHFIAEHYLFGGIAQETWSYYGPLNILAYNVGYHNEHHDFPSVPWTRLPDLKRMAPEFYDCLPSHKSWPMVTVQFILGTDCGLWARIKRKAKGTVSADKGDVQGHELKEGLVDEKIKSQ</sequence>
<protein>
    <recommendedName>
        <fullName evidence="3">sphingolipid 4-desaturase</fullName>
        <ecNumber evidence="3">1.14.19.17</ecNumber>
    </recommendedName>
</protein>
<dbReference type="PANTHER" id="PTHR12879:SF8">
    <property type="entry name" value="SPHINGOLIPID DELTA(4)-DESATURASE DES1"/>
    <property type="match status" value="1"/>
</dbReference>
<dbReference type="AlphaFoldDB" id="A0A316UUD0"/>
<dbReference type="GO" id="GO:0042284">
    <property type="term" value="F:sphingolipid delta-4 desaturase activity"/>
    <property type="evidence" value="ECO:0007669"/>
    <property type="project" value="UniProtKB-EC"/>
</dbReference>
<evidence type="ECO:0000313" key="12">
    <source>
        <dbReference type="EMBL" id="PWN27513.1"/>
    </source>
</evidence>
<evidence type="ECO:0000256" key="5">
    <source>
        <dbReference type="ARBA" id="ARBA00022989"/>
    </source>
</evidence>
<evidence type="ECO:0000256" key="8">
    <source>
        <dbReference type="ARBA" id="ARBA00023136"/>
    </source>
</evidence>
<evidence type="ECO:0000256" key="3">
    <source>
        <dbReference type="ARBA" id="ARBA00012021"/>
    </source>
</evidence>
<dbReference type="STRING" id="1569628.A0A316UUD0"/>
<feature type="transmembrane region" description="Helical" evidence="10">
    <location>
        <begin position="262"/>
        <end position="281"/>
    </location>
</feature>
<keyword evidence="6" id="KW-0560">Oxidoreductase</keyword>
<feature type="region of interest" description="Disordered" evidence="9">
    <location>
        <begin position="32"/>
        <end position="76"/>
    </location>
</feature>
<evidence type="ECO:0000313" key="13">
    <source>
        <dbReference type="Proteomes" id="UP000245884"/>
    </source>
</evidence>
<accession>A0A316UUD0</accession>
<feature type="transmembrane region" description="Helical" evidence="10">
    <location>
        <begin position="318"/>
        <end position="340"/>
    </location>
</feature>
<dbReference type="EMBL" id="KZ819668">
    <property type="protein sequence ID" value="PWN27513.1"/>
    <property type="molecule type" value="Genomic_DNA"/>
</dbReference>
<dbReference type="GO" id="GO:0016020">
    <property type="term" value="C:membrane"/>
    <property type="evidence" value="ECO:0007669"/>
    <property type="project" value="UniProtKB-SubCell"/>
</dbReference>
<organism evidence="12 13">
    <name type="scientific">Jaminaea rosea</name>
    <dbReference type="NCBI Taxonomy" id="1569628"/>
    <lineage>
        <taxon>Eukaryota</taxon>
        <taxon>Fungi</taxon>
        <taxon>Dikarya</taxon>
        <taxon>Basidiomycota</taxon>
        <taxon>Ustilaginomycotina</taxon>
        <taxon>Exobasidiomycetes</taxon>
        <taxon>Microstromatales</taxon>
        <taxon>Microstromatales incertae sedis</taxon>
        <taxon>Jaminaea</taxon>
    </lineage>
</organism>
<keyword evidence="13" id="KW-1185">Reference proteome</keyword>
<evidence type="ECO:0000256" key="1">
    <source>
        <dbReference type="ARBA" id="ARBA00004141"/>
    </source>
</evidence>
<keyword evidence="7" id="KW-0443">Lipid metabolism</keyword>
<dbReference type="InterPro" id="IPR011388">
    <property type="entry name" value="DES1/DES2"/>
</dbReference>